<dbReference type="InParanoid" id="A0A4W6BRX6"/>
<dbReference type="KEGG" id="lcf:108889315"/>
<dbReference type="InterPro" id="IPR016186">
    <property type="entry name" value="C-type_lectin-like/link_sf"/>
</dbReference>
<dbReference type="InterPro" id="IPR001304">
    <property type="entry name" value="C-type_lectin-like"/>
</dbReference>
<feature type="domain" description="C-type lectin" evidence="4">
    <location>
        <begin position="150"/>
        <end position="263"/>
    </location>
</feature>
<feature type="coiled-coil region" evidence="2">
    <location>
        <begin position="82"/>
        <end position="130"/>
    </location>
</feature>
<keyword evidence="2" id="KW-0175">Coiled coil</keyword>
<evidence type="ECO:0000313" key="5">
    <source>
        <dbReference type="Ensembl" id="ENSLCAP00010003668.1"/>
    </source>
</evidence>
<dbReference type="Ensembl" id="ENSLCAT00010003769.1">
    <property type="protein sequence ID" value="ENSLCAP00010003668.1"/>
    <property type="gene ID" value="ENSLCAG00010001895.1"/>
</dbReference>
<dbReference type="InterPro" id="IPR033989">
    <property type="entry name" value="CD209-like_CTLD"/>
</dbReference>
<accession>A0A4W6BRX6</accession>
<evidence type="ECO:0000313" key="7">
    <source>
        <dbReference type="RefSeq" id="XP_018541225.1"/>
    </source>
</evidence>
<dbReference type="GeneID" id="108889315"/>
<dbReference type="CDD" id="cd03590">
    <property type="entry name" value="CLECT_DC-SIGN_like"/>
    <property type="match status" value="1"/>
</dbReference>
<reference evidence="5" key="3">
    <citation type="submission" date="2025-05" db="UniProtKB">
        <authorList>
            <consortium name="Ensembl"/>
        </authorList>
    </citation>
    <scope>IDENTIFICATION</scope>
</reference>
<dbReference type="InterPro" id="IPR016187">
    <property type="entry name" value="CTDL_fold"/>
</dbReference>
<dbReference type="Proteomes" id="UP000694890">
    <property type="component" value="Linkage group LG15"/>
</dbReference>
<dbReference type="PROSITE" id="PS50041">
    <property type="entry name" value="C_TYPE_LECTIN_2"/>
    <property type="match status" value="1"/>
</dbReference>
<feature type="transmembrane region" description="Helical" evidence="3">
    <location>
        <begin position="35"/>
        <end position="59"/>
    </location>
</feature>
<dbReference type="InterPro" id="IPR050111">
    <property type="entry name" value="C-type_lectin/snaclec_domain"/>
</dbReference>
<keyword evidence="1" id="KW-0430">Lectin</keyword>
<protein>
    <submittedName>
        <fullName evidence="7">CD209 antigen-like protein E isoform X1</fullName>
    </submittedName>
</protein>
<dbReference type="GeneTree" id="ENSGT01020000230338"/>
<keyword evidence="6" id="KW-1185">Reference proteome</keyword>
<name>A0A4W6BRX6_LATCA</name>
<dbReference type="SUPFAM" id="SSF56436">
    <property type="entry name" value="C-type lectin-like"/>
    <property type="match status" value="1"/>
</dbReference>
<keyword evidence="3" id="KW-0472">Membrane</keyword>
<organism evidence="5 6">
    <name type="scientific">Lates calcarifer</name>
    <name type="common">Barramundi</name>
    <name type="synonym">Holocentrus calcarifer</name>
    <dbReference type="NCBI Taxonomy" id="8187"/>
    <lineage>
        <taxon>Eukaryota</taxon>
        <taxon>Metazoa</taxon>
        <taxon>Chordata</taxon>
        <taxon>Craniata</taxon>
        <taxon>Vertebrata</taxon>
        <taxon>Euteleostomi</taxon>
        <taxon>Actinopterygii</taxon>
        <taxon>Neopterygii</taxon>
        <taxon>Teleostei</taxon>
        <taxon>Neoteleostei</taxon>
        <taxon>Acanthomorphata</taxon>
        <taxon>Carangaria</taxon>
        <taxon>Carangaria incertae sedis</taxon>
        <taxon>Centropomidae</taxon>
        <taxon>Lates</taxon>
    </lineage>
</organism>
<dbReference type="PANTHER" id="PTHR22803">
    <property type="entry name" value="MANNOSE, PHOSPHOLIPASE, LECTIN RECEPTOR RELATED"/>
    <property type="match status" value="1"/>
</dbReference>
<dbReference type="OrthoDB" id="8950604at2759"/>
<evidence type="ECO:0000256" key="1">
    <source>
        <dbReference type="ARBA" id="ARBA00022734"/>
    </source>
</evidence>
<dbReference type="Pfam" id="PF00059">
    <property type="entry name" value="Lectin_C"/>
    <property type="match status" value="1"/>
</dbReference>
<dbReference type="Gene3D" id="3.10.100.10">
    <property type="entry name" value="Mannose-Binding Protein A, subunit A"/>
    <property type="match status" value="1"/>
</dbReference>
<reference evidence="7" key="2">
    <citation type="submission" date="2025-04" db="UniProtKB">
        <authorList>
            <consortium name="RefSeq"/>
        </authorList>
    </citation>
    <scope>IDENTIFICATION</scope>
    <source>
        <tissue evidence="7">Brain</tissue>
    </source>
</reference>
<keyword evidence="3" id="KW-1133">Transmembrane helix</keyword>
<sequence>MSVAFNSKSEEGKRDSCTLMAPDDRSKSAWLPQSLVWWIGAAAVCLGFLLLLVILGLVAQNGRAISHWKKLQVGLMECENLVYNLTKDRDALRDEREQLKRNSSSLNKELDVLQSQYKAVAASRDKLQEDVRRLNHSKTERNCHQGWIKFNNKCYYASDKGAAKTWEESRKDCLQRRADLVIITTKDELDFVSKIYTRTWIGLSDMQQENKWKWVDGSDLIGGGFWQSGEPNNSGDEDCVEISRSNGEWNDALCSIEIPWICED</sequence>
<dbReference type="GO" id="GO:0030246">
    <property type="term" value="F:carbohydrate binding"/>
    <property type="evidence" value="ECO:0007669"/>
    <property type="project" value="UniProtKB-KW"/>
</dbReference>
<proteinExistence type="predicted"/>
<dbReference type="RefSeq" id="XP_018541225.1">
    <property type="nucleotide sequence ID" value="XM_018685709.2"/>
</dbReference>
<gene>
    <name evidence="5 7" type="primary">LOC108889315</name>
</gene>
<evidence type="ECO:0000259" key="4">
    <source>
        <dbReference type="PROSITE" id="PS50041"/>
    </source>
</evidence>
<dbReference type="SMART" id="SM00034">
    <property type="entry name" value="CLECT"/>
    <property type="match status" value="1"/>
</dbReference>
<dbReference type="Proteomes" id="UP000314980">
    <property type="component" value="Unassembled WGS sequence"/>
</dbReference>
<reference evidence="6" key="1">
    <citation type="submission" date="2015-09" db="EMBL/GenBank/DDBJ databases">
        <authorList>
            <person name="Sai Rama Sridatta P."/>
        </authorList>
    </citation>
    <scope>NUCLEOTIDE SEQUENCE [LARGE SCALE GENOMIC DNA]</scope>
</reference>
<keyword evidence="3" id="KW-0812">Transmembrane</keyword>
<evidence type="ECO:0000256" key="3">
    <source>
        <dbReference type="SAM" id="Phobius"/>
    </source>
</evidence>
<dbReference type="AlphaFoldDB" id="A0A4W6BRX6"/>
<evidence type="ECO:0000313" key="6">
    <source>
        <dbReference type="Proteomes" id="UP000314980"/>
    </source>
</evidence>
<evidence type="ECO:0000256" key="2">
    <source>
        <dbReference type="SAM" id="Coils"/>
    </source>
</evidence>